<dbReference type="PANTHER" id="PTHR42194">
    <property type="entry name" value="UPF0276 PROTEIN HI_1600"/>
    <property type="match status" value="1"/>
</dbReference>
<accession>A0A369KRY0</accession>
<comment type="caution">
    <text evidence="1">The sequence shown here is derived from an EMBL/GenBank/DDBJ whole genome shotgun (WGS) entry which is preliminary data.</text>
</comment>
<sequence length="286" mass="32903">MTQLSPSPLLSCNNLNQQINLPHGIFGAGLRACHYEHWHATETLPVLEIIADNYMFLKGGPALYHLARIKERTTIVVHGVGLNIASAYDLDRDYCYALKDFCNFINPPVISDHLCFSASPSHNSFDLLPIPFTKETLNLVSKKINIVQDILKRQLTLENISSYVSYQENSYTEIEFLNELCKRTGCGILLDINNIFVSAFNHGYDPWHEIKKVNPHYVNQYHIAGHSQIEDYLFDTHDKFACKEVWDLMHWALINIGKKPVIIERDDADVKFEDLIFEINYGNNFR</sequence>
<dbReference type="SUPFAM" id="SSF51658">
    <property type="entry name" value="Xylose isomerase-like"/>
    <property type="match status" value="1"/>
</dbReference>
<dbReference type="AlphaFoldDB" id="A0A369KRY0"/>
<dbReference type="NCBIfam" id="NF003818">
    <property type="entry name" value="PRK05409.1"/>
    <property type="match status" value="1"/>
</dbReference>
<organism evidence="1 2">
    <name type="scientific">Spirobacillus cienkowskii</name>
    <dbReference type="NCBI Taxonomy" id="495820"/>
    <lineage>
        <taxon>Bacteria</taxon>
        <taxon>Pseudomonadati</taxon>
        <taxon>Bdellovibrionota</taxon>
        <taxon>Oligoflexia</taxon>
        <taxon>Silvanigrellales</taxon>
        <taxon>Spirobacillus</taxon>
    </lineage>
</organism>
<evidence type="ECO:0000313" key="2">
    <source>
        <dbReference type="Proteomes" id="UP000253934"/>
    </source>
</evidence>
<proteinExistence type="predicted"/>
<dbReference type="Gene3D" id="3.20.20.150">
    <property type="entry name" value="Divalent-metal-dependent TIM barrel enzymes"/>
    <property type="match status" value="1"/>
</dbReference>
<keyword evidence="2" id="KW-1185">Reference proteome</keyword>
<dbReference type="InterPro" id="IPR007801">
    <property type="entry name" value="MbnB/TglH/ChrH"/>
</dbReference>
<dbReference type="Proteomes" id="UP000253934">
    <property type="component" value="Unassembled WGS sequence"/>
</dbReference>
<evidence type="ECO:0000313" key="1">
    <source>
        <dbReference type="EMBL" id="RDB35597.1"/>
    </source>
</evidence>
<dbReference type="Pfam" id="PF05114">
    <property type="entry name" value="MbnB_TglH_ChrH"/>
    <property type="match status" value="1"/>
</dbReference>
<dbReference type="PANTHER" id="PTHR42194:SF1">
    <property type="entry name" value="UPF0276 PROTEIN HI_1600"/>
    <property type="match status" value="1"/>
</dbReference>
<protein>
    <submittedName>
        <fullName evidence="1">DUF692 domain-containing protein</fullName>
    </submittedName>
</protein>
<gene>
    <name evidence="1" type="ORF">DCC88_09285</name>
</gene>
<dbReference type="EMBL" id="QOVW01000080">
    <property type="protein sequence ID" value="RDB35597.1"/>
    <property type="molecule type" value="Genomic_DNA"/>
</dbReference>
<dbReference type="InterPro" id="IPR036237">
    <property type="entry name" value="Xyl_isomerase-like_sf"/>
</dbReference>
<name>A0A369KRY0_9BACT</name>
<reference evidence="1" key="1">
    <citation type="submission" date="2018-04" db="EMBL/GenBank/DDBJ databases">
        <title>Draft genome sequence of the Candidatus Spirobacillus cienkowskii, a pathogen of freshwater Daphnia species, reconstructed from hemolymph metagenomic reads.</title>
        <authorList>
            <person name="Bresciani L."/>
            <person name="Lemos L.N."/>
            <person name="Wale N."/>
            <person name="Lin J.Y."/>
            <person name="Fernandes G.R."/>
            <person name="Duffy M.A."/>
            <person name="Rodrigues J.M."/>
        </authorList>
    </citation>
    <scope>NUCLEOTIDE SEQUENCE [LARGE SCALE GENOMIC DNA]</scope>
    <source>
        <strain evidence="1">Binning01</strain>
    </source>
</reference>